<dbReference type="EMBL" id="CP031555">
    <property type="protein sequence ID" value="AXO15451.1"/>
    <property type="molecule type" value="Genomic_DNA"/>
</dbReference>
<evidence type="ECO:0000313" key="1">
    <source>
        <dbReference type="EMBL" id="AXO15451.1"/>
    </source>
</evidence>
<reference evidence="1 2" key="1">
    <citation type="submission" date="2018-08" db="EMBL/GenBank/DDBJ databases">
        <title>Complete genome sequence of type strain Thalassospira indica MCCC 1A01103T, isolated from isolated from deep seawater of the Indian Ocean.</title>
        <authorList>
            <person name="Liu Y."/>
        </authorList>
    </citation>
    <scope>NUCLEOTIDE SEQUENCE [LARGE SCALE GENOMIC DNA]</scope>
    <source>
        <strain evidence="1 2">PB8BT</strain>
    </source>
</reference>
<name>A0ABN5NGH3_9PROT</name>
<gene>
    <name evidence="1" type="ORF">DY252_15395</name>
</gene>
<evidence type="ECO:0000313" key="2">
    <source>
        <dbReference type="Proteomes" id="UP000256971"/>
    </source>
</evidence>
<organism evidence="1 2">
    <name type="scientific">Thalassospira indica</name>
    <dbReference type="NCBI Taxonomy" id="1891279"/>
    <lineage>
        <taxon>Bacteria</taxon>
        <taxon>Pseudomonadati</taxon>
        <taxon>Pseudomonadota</taxon>
        <taxon>Alphaproteobacteria</taxon>
        <taxon>Rhodospirillales</taxon>
        <taxon>Thalassospiraceae</taxon>
        <taxon>Thalassospira</taxon>
    </lineage>
</organism>
<sequence>MHVTSIMLRAIRNIDHDAVMIVMAMSRTCLHTLNPRQQNCHGYRDCKKAGKDAHGMFLSDALQHTQYRAPPVSSSGNIVAKPDHFTNLHLLLEPSIWFGLFVNQADWAKA</sequence>
<accession>A0ABN5NGH3</accession>
<dbReference type="Proteomes" id="UP000256971">
    <property type="component" value="Chromosome"/>
</dbReference>
<protein>
    <submittedName>
        <fullName evidence="1">Uncharacterized protein</fullName>
    </submittedName>
</protein>
<proteinExistence type="predicted"/>
<keyword evidence="2" id="KW-1185">Reference proteome</keyword>